<keyword evidence="10 14" id="KW-1133">Transmembrane helix</keyword>
<evidence type="ECO:0000256" key="14">
    <source>
        <dbReference type="PIRNR" id="PIRNR006404"/>
    </source>
</evidence>
<dbReference type="AlphaFoldDB" id="A0A6J4UC44"/>
<feature type="binding site" evidence="16">
    <location>
        <position position="67"/>
    </location>
    <ligand>
        <name>Zn(2+)</name>
        <dbReference type="ChEBI" id="CHEBI:29105"/>
        <note>catalytic</note>
    </ligand>
</feature>
<evidence type="ECO:0000256" key="11">
    <source>
        <dbReference type="ARBA" id="ARBA00023049"/>
    </source>
</evidence>
<feature type="transmembrane region" description="Helical" evidence="14">
    <location>
        <begin position="109"/>
        <end position="131"/>
    </location>
</feature>
<dbReference type="InterPro" id="IPR000644">
    <property type="entry name" value="CBS_dom"/>
</dbReference>
<gene>
    <name evidence="19" type="ORF">AVDCRST_MAG19-418</name>
</gene>
<dbReference type="GO" id="GO:0006508">
    <property type="term" value="P:proteolysis"/>
    <property type="evidence" value="ECO:0007669"/>
    <property type="project" value="UniProtKB-KW"/>
</dbReference>
<evidence type="ECO:0000256" key="6">
    <source>
        <dbReference type="ARBA" id="ARBA00022723"/>
    </source>
</evidence>
<dbReference type="CDD" id="cd06164">
    <property type="entry name" value="S2P-M50_SpoIVFB_CBS"/>
    <property type="match status" value="1"/>
</dbReference>
<keyword evidence="11 14" id="KW-0482">Metalloprotease</keyword>
<evidence type="ECO:0000313" key="19">
    <source>
        <dbReference type="EMBL" id="CAA9545381.1"/>
    </source>
</evidence>
<evidence type="ECO:0000256" key="10">
    <source>
        <dbReference type="ARBA" id="ARBA00022989"/>
    </source>
</evidence>
<evidence type="ECO:0000256" key="4">
    <source>
        <dbReference type="ARBA" id="ARBA00022670"/>
    </source>
</evidence>
<evidence type="ECO:0000256" key="15">
    <source>
        <dbReference type="PIRSR" id="PIRSR006404-1"/>
    </source>
</evidence>
<evidence type="ECO:0000256" key="8">
    <source>
        <dbReference type="ARBA" id="ARBA00022801"/>
    </source>
</evidence>
<dbReference type="InterPro" id="IPR008915">
    <property type="entry name" value="Peptidase_M50"/>
</dbReference>
<feature type="active site" evidence="15">
    <location>
        <position position="68"/>
    </location>
</feature>
<comment type="cofactor">
    <cofactor evidence="14 16">
        <name>Zn(2+)</name>
        <dbReference type="ChEBI" id="CHEBI:29105"/>
    </cofactor>
    <text evidence="14 16">Binds 1 zinc ion per subunit.</text>
</comment>
<feature type="binding site" evidence="16">
    <location>
        <position position="71"/>
    </location>
    <ligand>
        <name>Zn(2+)</name>
        <dbReference type="ChEBI" id="CHEBI:29105"/>
        <note>catalytic</note>
    </ligand>
</feature>
<dbReference type="SMART" id="SM00116">
    <property type="entry name" value="CBS"/>
    <property type="match status" value="2"/>
</dbReference>
<sequence length="376" mass="40842">MNASFQLGRIWGIPIGLHWSLLVVFALLTSSLSARYSPEQYPDLSPGASLLLAVVTSVLFFVSILLHELGHTWVALRNNIPVEGITLFALGGVARIGEQAKTAGAEFRIAAGGPVVSLVLAAAFAVIWFLVRGVTFLAAPCLWLAGTNLALLLFNLLPGYPLDGGRLLRAAVWHFTGSERKGLRVAAIGGQLVAFGLMGLGAFWILSGDFVSGLWLIFVGWFLQNTAVAEQAGSTLQAQLSGTTVAQAMVMEIEPRVPSRLKLRQLVDDVALPSGQRYFLVIDGDEPRGLVTLRDLAKVPRERWDWASVGEVMVPWAQLQRVAPETELLTALRLMDDARIGQLPVVQNDRAIGLLTREEILHYLRLRAEVGLSGRP</sequence>
<evidence type="ECO:0000256" key="17">
    <source>
        <dbReference type="PROSITE-ProRule" id="PRU00703"/>
    </source>
</evidence>
<keyword evidence="7" id="KW-0677">Repeat</keyword>
<proteinExistence type="inferred from homology"/>
<dbReference type="GO" id="GO:0005886">
    <property type="term" value="C:plasma membrane"/>
    <property type="evidence" value="ECO:0007669"/>
    <property type="project" value="UniProtKB-SubCell"/>
</dbReference>
<evidence type="ECO:0000256" key="12">
    <source>
        <dbReference type="ARBA" id="ARBA00023122"/>
    </source>
</evidence>
<comment type="subcellular location">
    <subcellularLocation>
        <location evidence="1 14">Cell membrane</location>
        <topology evidence="1 14">Multi-pass membrane protein</topology>
    </subcellularLocation>
</comment>
<dbReference type="SUPFAM" id="SSF54631">
    <property type="entry name" value="CBS-domain pair"/>
    <property type="match status" value="1"/>
</dbReference>
<feature type="transmembrane region" description="Helical" evidence="14">
    <location>
        <begin position="44"/>
        <end position="66"/>
    </location>
</feature>
<comment type="similarity">
    <text evidence="2 14">Belongs to the peptidase M50B family.</text>
</comment>
<feature type="transmembrane region" description="Helical" evidence="14">
    <location>
        <begin position="137"/>
        <end position="162"/>
    </location>
</feature>
<evidence type="ECO:0000259" key="18">
    <source>
        <dbReference type="PROSITE" id="PS51371"/>
    </source>
</evidence>
<keyword evidence="8 14" id="KW-0378">Hydrolase</keyword>
<reference evidence="19" key="1">
    <citation type="submission" date="2020-02" db="EMBL/GenBank/DDBJ databases">
        <authorList>
            <person name="Meier V. D."/>
        </authorList>
    </citation>
    <scope>NUCLEOTIDE SEQUENCE</scope>
    <source>
        <strain evidence="19">AVDCRST_MAG19</strain>
    </source>
</reference>
<dbReference type="Gene3D" id="3.10.580.10">
    <property type="entry name" value="CBS-domain"/>
    <property type="match status" value="1"/>
</dbReference>
<keyword evidence="4 14" id="KW-0645">Protease</keyword>
<dbReference type="PANTHER" id="PTHR39188:SF3">
    <property type="entry name" value="STAGE IV SPORULATION PROTEIN FB"/>
    <property type="match status" value="1"/>
</dbReference>
<dbReference type="PROSITE" id="PS51371">
    <property type="entry name" value="CBS"/>
    <property type="match status" value="1"/>
</dbReference>
<keyword evidence="13 14" id="KW-0472">Membrane</keyword>
<keyword evidence="3 14" id="KW-1003">Cell membrane</keyword>
<evidence type="ECO:0000256" key="7">
    <source>
        <dbReference type="ARBA" id="ARBA00022737"/>
    </source>
</evidence>
<evidence type="ECO:0000256" key="3">
    <source>
        <dbReference type="ARBA" id="ARBA00022475"/>
    </source>
</evidence>
<feature type="transmembrane region" description="Helical" evidence="14">
    <location>
        <begin position="12"/>
        <end position="32"/>
    </location>
</feature>
<dbReference type="InterPro" id="IPR016483">
    <property type="entry name" value="UCP006404_Pept_M50_CBS"/>
</dbReference>
<feature type="domain" description="CBS" evidence="18">
    <location>
        <begin position="313"/>
        <end position="370"/>
    </location>
</feature>
<dbReference type="InterPro" id="IPR046342">
    <property type="entry name" value="CBS_dom_sf"/>
</dbReference>
<dbReference type="EMBL" id="CADCWL010000011">
    <property type="protein sequence ID" value="CAA9545381.1"/>
    <property type="molecule type" value="Genomic_DNA"/>
</dbReference>
<keyword evidence="6 14" id="KW-0479">Metal-binding</keyword>
<evidence type="ECO:0000256" key="5">
    <source>
        <dbReference type="ARBA" id="ARBA00022692"/>
    </source>
</evidence>
<dbReference type="Pfam" id="PF00571">
    <property type="entry name" value="CBS"/>
    <property type="match status" value="1"/>
</dbReference>
<name>A0A6J4UC44_9BACT</name>
<evidence type="ECO:0000256" key="13">
    <source>
        <dbReference type="ARBA" id="ARBA00023136"/>
    </source>
</evidence>
<keyword evidence="12 17" id="KW-0129">CBS domain</keyword>
<accession>A0A6J4UC44</accession>
<evidence type="ECO:0000256" key="9">
    <source>
        <dbReference type="ARBA" id="ARBA00022833"/>
    </source>
</evidence>
<dbReference type="Pfam" id="PF02163">
    <property type="entry name" value="Peptidase_M50"/>
    <property type="match status" value="2"/>
</dbReference>
<evidence type="ECO:0000256" key="16">
    <source>
        <dbReference type="PIRSR" id="PIRSR006404-2"/>
    </source>
</evidence>
<keyword evidence="9 14" id="KW-0862">Zinc</keyword>
<feature type="transmembrane region" description="Helical" evidence="14">
    <location>
        <begin position="183"/>
        <end position="206"/>
    </location>
</feature>
<evidence type="ECO:0000256" key="1">
    <source>
        <dbReference type="ARBA" id="ARBA00004651"/>
    </source>
</evidence>
<protein>
    <recommendedName>
        <fullName evidence="14">Zinc metalloprotease</fullName>
    </recommendedName>
</protein>
<organism evidence="19">
    <name type="scientific">uncultured Thermomicrobiales bacterium</name>
    <dbReference type="NCBI Taxonomy" id="1645740"/>
    <lineage>
        <taxon>Bacteria</taxon>
        <taxon>Pseudomonadati</taxon>
        <taxon>Thermomicrobiota</taxon>
        <taxon>Thermomicrobia</taxon>
        <taxon>Thermomicrobiales</taxon>
        <taxon>environmental samples</taxon>
    </lineage>
</organism>
<keyword evidence="5 14" id="KW-0812">Transmembrane</keyword>
<dbReference type="PANTHER" id="PTHR39188">
    <property type="entry name" value="MEMBRANE-ASSOCIATED ZINC METALLOPROTEASE M50B"/>
    <property type="match status" value="1"/>
</dbReference>
<dbReference type="GO" id="GO:0046872">
    <property type="term" value="F:metal ion binding"/>
    <property type="evidence" value="ECO:0007669"/>
    <property type="project" value="UniProtKB-UniRule"/>
</dbReference>
<dbReference type="PIRSF" id="PIRSF006404">
    <property type="entry name" value="UCP006404_Pept_M50_CBS"/>
    <property type="match status" value="1"/>
</dbReference>
<evidence type="ECO:0000256" key="2">
    <source>
        <dbReference type="ARBA" id="ARBA00007931"/>
    </source>
</evidence>
<feature type="binding site" evidence="16">
    <location>
        <position position="163"/>
    </location>
    <ligand>
        <name>Zn(2+)</name>
        <dbReference type="ChEBI" id="CHEBI:29105"/>
        <note>catalytic</note>
    </ligand>
</feature>
<dbReference type="GO" id="GO:0008237">
    <property type="term" value="F:metallopeptidase activity"/>
    <property type="evidence" value="ECO:0007669"/>
    <property type="project" value="UniProtKB-UniRule"/>
</dbReference>